<evidence type="ECO:0000313" key="1">
    <source>
        <dbReference type="EMBL" id="RZC66345.1"/>
    </source>
</evidence>
<gene>
    <name evidence="1" type="ORF">C5167_010042</name>
</gene>
<dbReference type="Proteomes" id="UP000316621">
    <property type="component" value="Chromosome 6"/>
</dbReference>
<evidence type="ECO:0000313" key="2">
    <source>
        <dbReference type="Proteomes" id="UP000316621"/>
    </source>
</evidence>
<dbReference type="AlphaFoldDB" id="A0A4Y7K301"/>
<keyword evidence="2" id="KW-1185">Reference proteome</keyword>
<dbReference type="EMBL" id="CM010720">
    <property type="protein sequence ID" value="RZC66345.1"/>
    <property type="molecule type" value="Genomic_DNA"/>
</dbReference>
<protein>
    <submittedName>
        <fullName evidence="1">Uncharacterized protein</fullName>
    </submittedName>
</protein>
<name>A0A4Y7K301_PAPSO</name>
<dbReference type="Gramene" id="RZC66345">
    <property type="protein sequence ID" value="RZC66345"/>
    <property type="gene ID" value="C5167_010042"/>
</dbReference>
<accession>A0A4Y7K301</accession>
<sequence length="88" mass="10292">MDKTSLHIPNYTNEKCPADKSNALADREWEDLVKFWITEEHQVLSDSNISRSHQKAKHPNVKLKRCVHTFVGDYCHFSFLNFSSDLLK</sequence>
<reference evidence="1 2" key="1">
    <citation type="journal article" date="2018" name="Science">
        <title>The opium poppy genome and morphinan production.</title>
        <authorList>
            <person name="Guo L."/>
            <person name="Winzer T."/>
            <person name="Yang X."/>
            <person name="Li Y."/>
            <person name="Ning Z."/>
            <person name="He Z."/>
            <person name="Teodor R."/>
            <person name="Lu Y."/>
            <person name="Bowser T.A."/>
            <person name="Graham I.A."/>
            <person name="Ye K."/>
        </authorList>
    </citation>
    <scope>NUCLEOTIDE SEQUENCE [LARGE SCALE GENOMIC DNA]</scope>
    <source>
        <strain evidence="2">cv. HN1</strain>
        <tissue evidence="1">Leaves</tissue>
    </source>
</reference>
<organism evidence="1 2">
    <name type="scientific">Papaver somniferum</name>
    <name type="common">Opium poppy</name>
    <dbReference type="NCBI Taxonomy" id="3469"/>
    <lineage>
        <taxon>Eukaryota</taxon>
        <taxon>Viridiplantae</taxon>
        <taxon>Streptophyta</taxon>
        <taxon>Embryophyta</taxon>
        <taxon>Tracheophyta</taxon>
        <taxon>Spermatophyta</taxon>
        <taxon>Magnoliopsida</taxon>
        <taxon>Ranunculales</taxon>
        <taxon>Papaveraceae</taxon>
        <taxon>Papaveroideae</taxon>
        <taxon>Papaver</taxon>
    </lineage>
</organism>
<proteinExistence type="predicted"/>